<dbReference type="Proteomes" id="UP000279859">
    <property type="component" value="Unassembled WGS sequence"/>
</dbReference>
<dbReference type="PRINTS" id="PR00455">
    <property type="entry name" value="HTHTETR"/>
</dbReference>
<dbReference type="SUPFAM" id="SSF48498">
    <property type="entry name" value="Tetracyclin repressor-like, C-terminal domain"/>
    <property type="match status" value="1"/>
</dbReference>
<accession>A0A3M8LGC4</accession>
<sequence>MSESRADAGGPEPGSGRRARGRPRGSAGETSADTRALILAAAAHEFGARGYEAASLRAIARRAGVDPALIRHYFDDKADLFATTIEAPFRPDRMVPVILAGPRSEVGEHLARYVLTELTSPAAQNRAALVLRTAVGHNAASRMLKEFLVREVLHRIALAIHTDDAELRASLAASQIVGLMLTRYVLKLEPIASAPVDDLVARLGPVLQWHLVDYAVGGAVAAPSPPATESLDSQGDPGE</sequence>
<dbReference type="Gene3D" id="1.10.357.10">
    <property type="entry name" value="Tetracycline Repressor, domain 2"/>
    <property type="match status" value="1"/>
</dbReference>
<comment type="caution">
    <text evidence="5">The sequence shown here is derived from an EMBL/GenBank/DDBJ whole genome shotgun (WGS) entry which is preliminary data.</text>
</comment>
<dbReference type="PANTHER" id="PTHR30055">
    <property type="entry name" value="HTH-TYPE TRANSCRIPTIONAL REGULATOR RUTR"/>
    <property type="match status" value="1"/>
</dbReference>
<dbReference type="InterPro" id="IPR009057">
    <property type="entry name" value="Homeodomain-like_sf"/>
</dbReference>
<dbReference type="Pfam" id="PF00440">
    <property type="entry name" value="TetR_N"/>
    <property type="match status" value="1"/>
</dbReference>
<keyword evidence="1 2" id="KW-0238">DNA-binding</keyword>
<name>A0A3M8LGC4_9MICO</name>
<dbReference type="Gene3D" id="1.10.10.60">
    <property type="entry name" value="Homeodomain-like"/>
    <property type="match status" value="1"/>
</dbReference>
<dbReference type="SUPFAM" id="SSF46689">
    <property type="entry name" value="Homeodomain-like"/>
    <property type="match status" value="1"/>
</dbReference>
<dbReference type="RefSeq" id="WP_123045392.1">
    <property type="nucleotide sequence ID" value="NZ_RDSR01000007.1"/>
</dbReference>
<dbReference type="InterPro" id="IPR050109">
    <property type="entry name" value="HTH-type_TetR-like_transc_reg"/>
</dbReference>
<dbReference type="GO" id="GO:0003700">
    <property type="term" value="F:DNA-binding transcription factor activity"/>
    <property type="evidence" value="ECO:0007669"/>
    <property type="project" value="TreeGrafter"/>
</dbReference>
<dbReference type="AlphaFoldDB" id="A0A3M8LGC4"/>
<dbReference type="InterPro" id="IPR036271">
    <property type="entry name" value="Tet_transcr_reg_TetR-rel_C_sf"/>
</dbReference>
<dbReference type="OrthoDB" id="3210235at2"/>
<feature type="region of interest" description="Disordered" evidence="3">
    <location>
        <begin position="1"/>
        <end position="31"/>
    </location>
</feature>
<evidence type="ECO:0000256" key="1">
    <source>
        <dbReference type="ARBA" id="ARBA00023125"/>
    </source>
</evidence>
<feature type="domain" description="HTH tetR-type" evidence="4">
    <location>
        <begin position="32"/>
        <end position="92"/>
    </location>
</feature>
<evidence type="ECO:0000259" key="4">
    <source>
        <dbReference type="PROSITE" id="PS50977"/>
    </source>
</evidence>
<proteinExistence type="predicted"/>
<evidence type="ECO:0000313" key="5">
    <source>
        <dbReference type="EMBL" id="RNE63782.1"/>
    </source>
</evidence>
<dbReference type="GO" id="GO:0000976">
    <property type="term" value="F:transcription cis-regulatory region binding"/>
    <property type="evidence" value="ECO:0007669"/>
    <property type="project" value="TreeGrafter"/>
</dbReference>
<reference evidence="5 6" key="1">
    <citation type="submission" date="2018-11" db="EMBL/GenBank/DDBJ databases">
        <title>Cryobacterium sp. nov., isolated from rhizosphere soil of lettuce.</title>
        <authorList>
            <person name="Wang Y."/>
        </authorList>
    </citation>
    <scope>NUCLEOTIDE SEQUENCE [LARGE SCALE GENOMIC DNA]</scope>
    <source>
        <strain evidence="5 6">NEAU-85</strain>
    </source>
</reference>
<feature type="DNA-binding region" description="H-T-H motif" evidence="2">
    <location>
        <begin position="55"/>
        <end position="74"/>
    </location>
</feature>
<evidence type="ECO:0000256" key="2">
    <source>
        <dbReference type="PROSITE-ProRule" id="PRU00335"/>
    </source>
</evidence>
<organism evidence="5 6">
    <name type="scientific">Cryobacterium tepidiphilum</name>
    <dbReference type="NCBI Taxonomy" id="2486026"/>
    <lineage>
        <taxon>Bacteria</taxon>
        <taxon>Bacillati</taxon>
        <taxon>Actinomycetota</taxon>
        <taxon>Actinomycetes</taxon>
        <taxon>Micrococcales</taxon>
        <taxon>Microbacteriaceae</taxon>
        <taxon>Cryobacterium</taxon>
    </lineage>
</organism>
<protein>
    <submittedName>
        <fullName evidence="5">TetR/AcrR family transcriptional regulator</fullName>
    </submittedName>
</protein>
<dbReference type="EMBL" id="RDSR01000007">
    <property type="protein sequence ID" value="RNE63782.1"/>
    <property type="molecule type" value="Genomic_DNA"/>
</dbReference>
<evidence type="ECO:0000256" key="3">
    <source>
        <dbReference type="SAM" id="MobiDB-lite"/>
    </source>
</evidence>
<evidence type="ECO:0000313" key="6">
    <source>
        <dbReference type="Proteomes" id="UP000279859"/>
    </source>
</evidence>
<dbReference type="Pfam" id="PF17920">
    <property type="entry name" value="TetR_C_16"/>
    <property type="match status" value="1"/>
</dbReference>
<dbReference type="InterPro" id="IPR001647">
    <property type="entry name" value="HTH_TetR"/>
</dbReference>
<dbReference type="InterPro" id="IPR041678">
    <property type="entry name" value="TetR_C_16"/>
</dbReference>
<gene>
    <name evidence="5" type="ORF">EEJ31_06005</name>
</gene>
<dbReference type="PANTHER" id="PTHR30055:SF235">
    <property type="entry name" value="TRANSCRIPTIONAL REGULATORY PROTEIN"/>
    <property type="match status" value="1"/>
</dbReference>
<dbReference type="PROSITE" id="PS50977">
    <property type="entry name" value="HTH_TETR_2"/>
    <property type="match status" value="1"/>
</dbReference>
<keyword evidence="6" id="KW-1185">Reference proteome</keyword>